<gene>
    <name evidence="1" type="ORF">EDB81DRAFT_428002</name>
</gene>
<protein>
    <submittedName>
        <fullName evidence="1">Uncharacterized protein</fullName>
    </submittedName>
</protein>
<accession>A0A9P9CYG0</accession>
<keyword evidence="2" id="KW-1185">Reference proteome</keyword>
<comment type="caution">
    <text evidence="1">The sequence shown here is derived from an EMBL/GenBank/DDBJ whole genome shotgun (WGS) entry which is preliminary data.</text>
</comment>
<proteinExistence type="predicted"/>
<organism evidence="1 2">
    <name type="scientific">Dactylonectria macrodidyma</name>
    <dbReference type="NCBI Taxonomy" id="307937"/>
    <lineage>
        <taxon>Eukaryota</taxon>
        <taxon>Fungi</taxon>
        <taxon>Dikarya</taxon>
        <taxon>Ascomycota</taxon>
        <taxon>Pezizomycotina</taxon>
        <taxon>Sordariomycetes</taxon>
        <taxon>Hypocreomycetidae</taxon>
        <taxon>Hypocreales</taxon>
        <taxon>Nectriaceae</taxon>
        <taxon>Dactylonectria</taxon>
    </lineage>
</organism>
<dbReference type="EMBL" id="JAGMUV010000052">
    <property type="protein sequence ID" value="KAH7109363.1"/>
    <property type="molecule type" value="Genomic_DNA"/>
</dbReference>
<evidence type="ECO:0000313" key="2">
    <source>
        <dbReference type="Proteomes" id="UP000738349"/>
    </source>
</evidence>
<reference evidence="1" key="1">
    <citation type="journal article" date="2021" name="Nat. Commun.">
        <title>Genetic determinants of endophytism in the Arabidopsis root mycobiome.</title>
        <authorList>
            <person name="Mesny F."/>
            <person name="Miyauchi S."/>
            <person name="Thiergart T."/>
            <person name="Pickel B."/>
            <person name="Atanasova L."/>
            <person name="Karlsson M."/>
            <person name="Huettel B."/>
            <person name="Barry K.W."/>
            <person name="Haridas S."/>
            <person name="Chen C."/>
            <person name="Bauer D."/>
            <person name="Andreopoulos W."/>
            <person name="Pangilinan J."/>
            <person name="LaButti K."/>
            <person name="Riley R."/>
            <person name="Lipzen A."/>
            <person name="Clum A."/>
            <person name="Drula E."/>
            <person name="Henrissat B."/>
            <person name="Kohler A."/>
            <person name="Grigoriev I.V."/>
            <person name="Martin F.M."/>
            <person name="Hacquard S."/>
        </authorList>
    </citation>
    <scope>NUCLEOTIDE SEQUENCE</scope>
    <source>
        <strain evidence="1">MPI-CAGE-AT-0147</strain>
    </source>
</reference>
<dbReference type="Proteomes" id="UP000738349">
    <property type="component" value="Unassembled WGS sequence"/>
</dbReference>
<dbReference type="AlphaFoldDB" id="A0A9P9CYG0"/>
<dbReference type="OrthoDB" id="5098447at2759"/>
<name>A0A9P9CYG0_9HYPO</name>
<sequence>MEPGDGGGGSVSDRDEEMHAAYRCDNIGDATRLIDVLRSAGGANQITAGSKELSVMTQQLCRFQYAALGSTSELRARIVSERGARTVTLPGGQFTGSEIPAQRLLKSIKSQQKSASRETERMIQGIQGLIDRNTAG</sequence>
<evidence type="ECO:0000313" key="1">
    <source>
        <dbReference type="EMBL" id="KAH7109363.1"/>
    </source>
</evidence>